<dbReference type="OrthoDB" id="9797116at2"/>
<dbReference type="AlphaFoldDB" id="A0A329QCK5"/>
<dbReference type="InterPro" id="IPR011335">
    <property type="entry name" value="Restrct_endonuc-II-like"/>
</dbReference>
<dbReference type="SUPFAM" id="SSF52980">
    <property type="entry name" value="Restriction endonuclease-like"/>
    <property type="match status" value="2"/>
</dbReference>
<dbReference type="GO" id="GO:0003676">
    <property type="term" value="F:nucleic acid binding"/>
    <property type="evidence" value="ECO:0007669"/>
    <property type="project" value="InterPro"/>
</dbReference>
<protein>
    <recommendedName>
        <fullName evidence="3">CRISPR-associated protein</fullName>
    </recommendedName>
</protein>
<evidence type="ECO:0000313" key="2">
    <source>
        <dbReference type="Proteomes" id="UP000250462"/>
    </source>
</evidence>
<proteinExistence type="predicted"/>
<evidence type="ECO:0000313" key="1">
    <source>
        <dbReference type="EMBL" id="RAW10034.1"/>
    </source>
</evidence>
<evidence type="ECO:0008006" key="3">
    <source>
        <dbReference type="Google" id="ProtNLM"/>
    </source>
</evidence>
<dbReference type="InterPro" id="IPR011856">
    <property type="entry name" value="tRNA_endonuc-like_dom_sf"/>
</dbReference>
<dbReference type="Proteomes" id="UP000250462">
    <property type="component" value="Unassembled WGS sequence"/>
</dbReference>
<accession>A0A329QCK5</accession>
<dbReference type="EMBL" id="QMIG01000031">
    <property type="protein sequence ID" value="RAW10034.1"/>
    <property type="molecule type" value="Genomic_DNA"/>
</dbReference>
<name>A0A329QCK5_9ACTN</name>
<dbReference type="Gene3D" id="3.40.50.10770">
    <property type="entry name" value="Hypothetical protein VC1899 like domain (Restriction endonuclease-like)"/>
    <property type="match status" value="2"/>
</dbReference>
<dbReference type="RefSeq" id="WP_112260087.1">
    <property type="nucleotide sequence ID" value="NZ_QMIG01000031.1"/>
</dbReference>
<keyword evidence="2" id="KW-1185">Reference proteome</keyword>
<comment type="caution">
    <text evidence="1">The sequence shown here is derived from an EMBL/GenBank/DDBJ whole genome shotgun (WGS) entry which is preliminary data.</text>
</comment>
<organism evidence="1 2">
    <name type="scientific">Phytoactinopolyspora halophila</name>
    <dbReference type="NCBI Taxonomy" id="1981511"/>
    <lineage>
        <taxon>Bacteria</taxon>
        <taxon>Bacillati</taxon>
        <taxon>Actinomycetota</taxon>
        <taxon>Actinomycetes</taxon>
        <taxon>Jiangellales</taxon>
        <taxon>Jiangellaceae</taxon>
        <taxon>Phytoactinopolyspora</taxon>
    </lineage>
</organism>
<reference evidence="1 2" key="1">
    <citation type="submission" date="2018-06" db="EMBL/GenBank/DDBJ databases">
        <title>Phytoactinopolyspora halophila sp. nov., a novel halophilic actinomycete isolated from a saline soil in China.</title>
        <authorList>
            <person name="Tang S.-K."/>
        </authorList>
    </citation>
    <scope>NUCLEOTIDE SEQUENCE [LARGE SCALE GENOMIC DNA]</scope>
    <source>
        <strain evidence="1 2">YIM 96934</strain>
    </source>
</reference>
<dbReference type="Gene3D" id="3.40.1350.10">
    <property type="match status" value="1"/>
</dbReference>
<gene>
    <name evidence="1" type="ORF">DPM12_19760</name>
</gene>
<sequence>MLIATVGGNAVPVWLALKERRPDRCVLVHTAESERVAERIRKQTEGIDVTCCRVGELPTFDEFDHALSEYVGASEPVDGVDITGGTKLMAVLAAEWAERRGVSMHDFSYVAGPRLLRDFARGSTVIKTDLSTDDFLNLQRDNEVSSVGVPPEVRPGGGAHAEARAFFQRKLNDTSLPPPSSLRLPSAGGTDWNELFSEKRGHYRWMELATQLAAELDPKLSHVRGNVTVKSPEGKSDLEVDVVAVRDNQLILFSVTTNPLLSGGSKSFLSAKATEKLTEAAVRARHLGGEFARAVLVTPDEARSVKCARELLSQLLPGDDPVVLLGATEIASALDGQTSLSTSMDRLKVTGGRPSATTRIRPAGPAERDLVLAVGENPIPVAEAIRTRKAREVTLVYSAATESHAVQVGDLVSRGNVAVDGIRLADPHDPEQVHRDLHDSGVVPAAVDLTGGTKPMVVQLSRWARSHGDGITRTYIPARHGMQRDVDSRDERKLNTPGVSEVITASRVLTRPPGSSEAFGDDIAVLTNVARIWEPSQTNAPSAPGPSPANMRPRRTCEWVTAGADVSQLWRLFLEPDGDPKARSRDFRLLVLEAQGWHLLVGDVVQHALKRKRTAIDKPDQAARDVIRETLFALDVVAAAALGSAAVPVVIAPEDVIGDSPHYECRRELVRKLRDDWDSPRSLHVVSPTEIENAASRDELKAILLEEAL</sequence>